<comment type="caution">
    <text evidence="2">The sequence shown here is derived from an EMBL/GenBank/DDBJ whole genome shotgun (WGS) entry which is preliminary data.</text>
</comment>
<dbReference type="AlphaFoldDB" id="A0AA36CRM2"/>
<keyword evidence="1" id="KW-0472">Membrane</keyword>
<keyword evidence="3" id="KW-1185">Reference proteome</keyword>
<evidence type="ECO:0000313" key="3">
    <source>
        <dbReference type="Proteomes" id="UP001177023"/>
    </source>
</evidence>
<feature type="non-terminal residue" evidence="2">
    <location>
        <position position="1"/>
    </location>
</feature>
<accession>A0AA36CRM2</accession>
<gene>
    <name evidence="2" type="ORF">MSPICULIGERA_LOCUS11147</name>
</gene>
<proteinExistence type="predicted"/>
<feature type="transmembrane region" description="Helical" evidence="1">
    <location>
        <begin position="103"/>
        <end position="128"/>
    </location>
</feature>
<dbReference type="EMBL" id="CATQJA010002606">
    <property type="protein sequence ID" value="CAJ0572768.1"/>
    <property type="molecule type" value="Genomic_DNA"/>
</dbReference>
<protein>
    <submittedName>
        <fullName evidence="2">Uncharacterized protein</fullName>
    </submittedName>
</protein>
<dbReference type="Proteomes" id="UP001177023">
    <property type="component" value="Unassembled WGS sequence"/>
</dbReference>
<keyword evidence="1" id="KW-0812">Transmembrane</keyword>
<sequence>MGEVACFAVVNVPEVIGVSEEEASVLVETILVVGSFDGASEVVDVAEVVIRLLAELEELGAGVAVLSKILLLPAGFVADASSVEELIEAVLREFLMLDPSVDAGFVVVKLWLVSAVGVCGIVLLLSIVEVKSLPVLKAAGSKVVVGVAVPEDDIPLIVPSVLFTVVYSELSIEVLPYCVDVEVLSVLDELIPDVTTSIVGVSKEVTGFRVDRGEKRLVESVGSVADVTLVSGAALPVVRDVSELMLVIGSALGVIVVVIDEDCSSVLPSVIGFVAAVENTGSSLLVVMDDGIASDEVVNTLADAAVSANVAVDPNGLVVPFTASVEDVSGDVVVSAQKVVDQLDESILVTAVDIAIDTSVEAGVAVFEDADVVVRAGSNVLVLDVELEMLVLGGNEALVPLEGFGVQILLVVEIVSFVVGREVACEGRNVVGCIVTSDEVPRPIVVGLVVITFSVVGADVAVVEGVEVEVGGVVGDVWRLVDVTMVFALVWLEDGASLVELIIVEGEGLLIEVVAPASVGCVVESVDIVLGISEVAVRLRLLKLEDGVSVANGKVEYL</sequence>
<name>A0AA36CRM2_9BILA</name>
<organism evidence="2 3">
    <name type="scientific">Mesorhabditis spiculigera</name>
    <dbReference type="NCBI Taxonomy" id="96644"/>
    <lineage>
        <taxon>Eukaryota</taxon>
        <taxon>Metazoa</taxon>
        <taxon>Ecdysozoa</taxon>
        <taxon>Nematoda</taxon>
        <taxon>Chromadorea</taxon>
        <taxon>Rhabditida</taxon>
        <taxon>Rhabditina</taxon>
        <taxon>Rhabditomorpha</taxon>
        <taxon>Rhabditoidea</taxon>
        <taxon>Rhabditidae</taxon>
        <taxon>Mesorhabditinae</taxon>
        <taxon>Mesorhabditis</taxon>
    </lineage>
</organism>
<keyword evidence="1" id="KW-1133">Transmembrane helix</keyword>
<reference evidence="2" key="1">
    <citation type="submission" date="2023-06" db="EMBL/GenBank/DDBJ databases">
        <authorList>
            <person name="Delattre M."/>
        </authorList>
    </citation>
    <scope>NUCLEOTIDE SEQUENCE</scope>
    <source>
        <strain evidence="2">AF72</strain>
    </source>
</reference>
<evidence type="ECO:0000313" key="2">
    <source>
        <dbReference type="EMBL" id="CAJ0572768.1"/>
    </source>
</evidence>
<evidence type="ECO:0000256" key="1">
    <source>
        <dbReference type="SAM" id="Phobius"/>
    </source>
</evidence>